<dbReference type="NCBIfam" id="TIGR03503">
    <property type="entry name" value="TIGR03503 family protein"/>
    <property type="match status" value="1"/>
</dbReference>
<dbReference type="RefSeq" id="WP_109318785.1">
    <property type="nucleotide sequence ID" value="NZ_QFWT01000002.1"/>
</dbReference>
<feature type="signal peptide" evidence="2">
    <location>
        <begin position="1"/>
        <end position="19"/>
    </location>
</feature>
<name>A0A2U3BCE2_9VIBR</name>
<keyword evidence="1" id="KW-1133">Transmembrane helix</keyword>
<comment type="caution">
    <text evidence="3">The sequence shown here is derived from an EMBL/GenBank/DDBJ whole genome shotgun (WGS) entry which is preliminary data.</text>
</comment>
<organism evidence="3 4">
    <name type="scientific">Vibrio albus</name>
    <dbReference type="NCBI Taxonomy" id="2200953"/>
    <lineage>
        <taxon>Bacteria</taxon>
        <taxon>Pseudomonadati</taxon>
        <taxon>Pseudomonadota</taxon>
        <taxon>Gammaproteobacteria</taxon>
        <taxon>Vibrionales</taxon>
        <taxon>Vibrionaceae</taxon>
        <taxon>Vibrio</taxon>
    </lineage>
</organism>
<dbReference type="EMBL" id="QFWT01000002">
    <property type="protein sequence ID" value="PWI34449.1"/>
    <property type="molecule type" value="Genomic_DNA"/>
</dbReference>
<sequence length="417" mass="47231">MLRILLLLLCMLVSPLSRSETESSVSLLDNRFRVDPTIEQISFVIYRKKPSKAVVLVRPDGKKYYAWDYPDNVSWYEENGLDIISIDKPMPGPWQAIGKITPKNNIILLSNLELRVDEFPSRLFEGERLKFTARLLQDGKPLVLQDFLERVRLQVAFLPYVENEEVLAEALQPEPIMLGSFMDDGEGLDEYPGDGIFTAEVPVDVDPGKYRTRIVSGNGVFLRAVEQTSLVYPSPMTVTFVRARDEEKQHRLMVTGEQGMLMPGSIAVTVTQTNPQEEQRVTQSSSDKDSLTADFMLPADEAPGKHTWKGTVFATEAGTKRPLILTIPESSFSVMRKLDVEKSTAEYHRIQEEQKRALELARIKRERDEAIQSGMLTIIIGNVVVILLGLVIWFVISKLRIRKVEKPEMQLDAPPKN</sequence>
<dbReference type="AlphaFoldDB" id="A0A2U3BCE2"/>
<protein>
    <submittedName>
        <fullName evidence="3">TIGR03503 family protein</fullName>
    </submittedName>
</protein>
<dbReference type="InterPro" id="IPR020010">
    <property type="entry name" value="CHP03503"/>
</dbReference>
<dbReference type="Proteomes" id="UP000245362">
    <property type="component" value="Unassembled WGS sequence"/>
</dbReference>
<feature type="transmembrane region" description="Helical" evidence="1">
    <location>
        <begin position="374"/>
        <end position="396"/>
    </location>
</feature>
<gene>
    <name evidence="3" type="ORF">DI392_04880</name>
</gene>
<feature type="chain" id="PRO_5015680660" evidence="2">
    <location>
        <begin position="20"/>
        <end position="417"/>
    </location>
</feature>
<evidence type="ECO:0000256" key="1">
    <source>
        <dbReference type="SAM" id="Phobius"/>
    </source>
</evidence>
<proteinExistence type="predicted"/>
<keyword evidence="4" id="KW-1185">Reference proteome</keyword>
<dbReference type="OrthoDB" id="798937at2"/>
<evidence type="ECO:0000313" key="3">
    <source>
        <dbReference type="EMBL" id="PWI34449.1"/>
    </source>
</evidence>
<keyword evidence="1" id="KW-0472">Membrane</keyword>
<dbReference type="NCBIfam" id="NF041940">
    <property type="entry name" value="choice_anch_X"/>
    <property type="match status" value="1"/>
</dbReference>
<evidence type="ECO:0000256" key="2">
    <source>
        <dbReference type="SAM" id="SignalP"/>
    </source>
</evidence>
<keyword evidence="1" id="KW-0812">Transmembrane</keyword>
<keyword evidence="2" id="KW-0732">Signal</keyword>
<accession>A0A2U3BCE2</accession>
<evidence type="ECO:0000313" key="4">
    <source>
        <dbReference type="Proteomes" id="UP000245362"/>
    </source>
</evidence>
<reference evidence="3 4" key="1">
    <citation type="submission" date="2018-05" db="EMBL/GenBank/DDBJ databases">
        <title>Vibrio limimaris sp. nov., isolated from marine sediment.</title>
        <authorList>
            <person name="Li C.-M."/>
        </authorList>
    </citation>
    <scope>NUCLEOTIDE SEQUENCE [LARGE SCALE GENOMIC DNA]</scope>
    <source>
        <strain evidence="3 4">E4404</strain>
    </source>
</reference>